<evidence type="ECO:0000313" key="3">
    <source>
        <dbReference type="Proteomes" id="UP000019487"/>
    </source>
</evidence>
<dbReference type="HOGENOM" id="CLU_239447_0_0_1"/>
<gene>
    <name evidence="2" type="ORF">SBOR_2339</name>
</gene>
<dbReference type="STRING" id="1432307.W9CRZ1"/>
<feature type="region of interest" description="Disordered" evidence="1">
    <location>
        <begin position="1"/>
        <end position="68"/>
    </location>
</feature>
<name>W9CRZ1_SCLBF</name>
<protein>
    <submittedName>
        <fullName evidence="2">Uncharacterized protein</fullName>
    </submittedName>
</protein>
<dbReference type="OrthoDB" id="5422628at2759"/>
<keyword evidence="3" id="KW-1185">Reference proteome</keyword>
<proteinExistence type="predicted"/>
<evidence type="ECO:0000256" key="1">
    <source>
        <dbReference type="SAM" id="MobiDB-lite"/>
    </source>
</evidence>
<reference evidence="2 3" key="1">
    <citation type="journal article" date="2014" name="Genome Announc.">
        <title>Draft genome sequence of Sclerotinia borealis, a psychrophilic plant pathogenic fungus.</title>
        <authorList>
            <person name="Mardanov A.V."/>
            <person name="Beletsky A.V."/>
            <person name="Kadnikov V.V."/>
            <person name="Ignatov A.N."/>
            <person name="Ravin N.V."/>
        </authorList>
    </citation>
    <scope>NUCLEOTIDE SEQUENCE [LARGE SCALE GENOMIC DNA]</scope>
    <source>
        <strain evidence="3">F-4157</strain>
    </source>
</reference>
<feature type="region of interest" description="Disordered" evidence="1">
    <location>
        <begin position="1148"/>
        <end position="1170"/>
    </location>
</feature>
<accession>W9CRZ1</accession>
<evidence type="ECO:0000313" key="2">
    <source>
        <dbReference type="EMBL" id="ESZ97265.1"/>
    </source>
</evidence>
<feature type="compositionally biased region" description="Basic and acidic residues" evidence="1">
    <location>
        <begin position="11"/>
        <end position="30"/>
    </location>
</feature>
<organism evidence="2 3">
    <name type="scientific">Sclerotinia borealis (strain F-4128)</name>
    <dbReference type="NCBI Taxonomy" id="1432307"/>
    <lineage>
        <taxon>Eukaryota</taxon>
        <taxon>Fungi</taxon>
        <taxon>Dikarya</taxon>
        <taxon>Ascomycota</taxon>
        <taxon>Pezizomycotina</taxon>
        <taxon>Leotiomycetes</taxon>
        <taxon>Helotiales</taxon>
        <taxon>Sclerotiniaceae</taxon>
        <taxon>Sclerotinia</taxon>
    </lineage>
</organism>
<sequence>MSAKNNGYLGKDQEETQHEETPAKHGEEAAKPPPVKPPRQLKIPKFLTDKAPAVQPPDPATTFRGYDQPPVNERLEQIKIFLADEDANRCLDFKDKLSQIQDYLAHVEKHDLPRDWKLFKDAKVMTDIQADWHNRMDQTALGDPLCVDSPQIQPYSTRLMSNEVTLAIRETKEINGTQTQVREDCPPFTITRTKDHEIFLRAIKADAKKNLTEFTEEEENRNLFKIENRAYNEAKETPTLIPLWTDPIRGLPDTGKKQSSDDPWYGNSQVLGVTPKEQVKPEPTHNVLPDVISGYQDIIRNYLKLYREKVSTLGRGDQRHAKDWRVAVLKAVLRLFPTPEAKALERNANVYSTGQRRGDMTDEEYRAVKDDWKKYNDLQDQLLEHLSAKTTPPLQFYFDEPDMVKTDLYDPSKINIPREYGERLREVHDMQNELIGLLKECRDDGGPQNCDWFILGRMAEILAPVEPDMFGEVGQHWAHFKTRHIPLLWDKAFSAQEKSVWLNSIDSGEREVIRPYIQRLRDLWDTLYEKNPDLRREETTLEHDEPWIVLLPLQRGALRTDAKRHKMTPDFMQPYIFYVPWVTPKPKLSPELEQQVLRIHRLLKQKDESGGQLPPDRMAVLRQNLAPFFYPRLRRMYDQTLSDDERVRKPALAAFSEIFDPWLAGFEGVGIEIRSYQREEAQALLTETIPADLASSPGAPDIAEKKAPQFRQRDPSVLYQTHQKLDLDSLNALNAELNRGLPDYGDVGAPSNAGGWSLEKRRKFAKLLGHPKMQQMRQEVADIEAQIAAYGDDFNVKGSLLVERDLLNQKLDNEERRVMMGVKGAAKRRLKDKTITVLQSVDFVGTDVDTDNRPGVFYLATEPPSPMTIHPTKVDPLSLVPNLDTGLHRNRGQNWQKFILGYPEKTSRYDTGTLNFQSKAERRGIQRAAIEMALNLLASNYEQRRPDDRFRRLVHPPPWEPPPPEVPISMELEPTKRPVELDTKYYTKVLAAYQRWKDDDWYDARDKIIKLFPGQVAPPANYNGPFTIPTMFEYQDVAAKYLGSLIPTWNALLHASNVFPRPFLTAVLSRIQRGVNFEPGRVVDLLYEEANGMEIKLMQQELGVLRELSEPTWNWHWLPYPKVANEKEDMPRQLLDEFERDIAELPEANKPPYWTSGQPPELPQSSAQNWPASQRDLRLISRYDPDVHSATSISLRDLLQIINDRRHSLNLPAWDVATARAHLETMHRYHHIHFEPVGEREIQAGADQTGTHDLIARVALTGRPEMKYVETRREAYHTYGIQEENNVFTVQYNAARFTGPPIIQPNLYRFIEKASFKFGRAIAMHTEELTLDETHYTRELRLDIVNRSYQRTLLRSEGKPLYPGEPNVPPATPNPNNITLIRLASDLHKVAPDIFTSYGLNPETLLDPAVPLQTRTKYAALMIQTQVIEELNNNWESRFPIREDVWGFARDRLDNPVKTIVAGRTFTEYYQPRQHFSMRRWPPCEQSLAGQQVIKDSGPVVQEKVKPKIVPTKTLEQKKLEELRKPKEPKHIAGGLPNFPFGETPYQQAYLSWRIQEDLKDVPEFNPPPQPRTLLSKLLPTPAPPPLIDHYALPSIPSSITPRSIPLEILRQRAITAAQATPGLPNLTEYYRDNYEARRVRDHRKWEKENEKIKALEMLAGGKKWQNMSREERVKWAGELEAREMEELRVLQDQRGGVGEGGIGGVGGIGAGDGGLALRIGRGARKRSRSSSVGGGGGRRESRSKRRGSRPTPLAMEPMMSGAL</sequence>
<dbReference type="EMBL" id="AYSA01000094">
    <property type="protein sequence ID" value="ESZ97265.1"/>
    <property type="molecule type" value="Genomic_DNA"/>
</dbReference>
<feature type="compositionally biased region" description="Polar residues" evidence="1">
    <location>
        <begin position="1155"/>
        <end position="1170"/>
    </location>
</feature>
<comment type="caution">
    <text evidence="2">The sequence shown here is derived from an EMBL/GenBank/DDBJ whole genome shotgun (WGS) entry which is preliminary data.</text>
</comment>
<feature type="region of interest" description="Disordered" evidence="1">
    <location>
        <begin position="1719"/>
        <end position="1764"/>
    </location>
</feature>
<dbReference type="Proteomes" id="UP000019487">
    <property type="component" value="Unassembled WGS sequence"/>
</dbReference>